<dbReference type="InterPro" id="IPR053940">
    <property type="entry name" value="UTP25_NTPase-like"/>
</dbReference>
<dbReference type="GO" id="GO:0000462">
    <property type="term" value="P:maturation of SSU-rRNA from tricistronic rRNA transcript (SSU-rRNA, 5.8S rRNA, LSU-rRNA)"/>
    <property type="evidence" value="ECO:0007669"/>
    <property type="project" value="TreeGrafter"/>
</dbReference>
<gene>
    <name evidence="11" type="ORF">A4X09_0g2340</name>
</gene>
<dbReference type="GO" id="GO:0019843">
    <property type="term" value="F:rRNA binding"/>
    <property type="evidence" value="ECO:0007669"/>
    <property type="project" value="TreeGrafter"/>
</dbReference>
<keyword evidence="12" id="KW-1185">Reference proteome</keyword>
<feature type="region of interest" description="Disordered" evidence="8">
    <location>
        <begin position="705"/>
        <end position="745"/>
    </location>
</feature>
<dbReference type="Proteomes" id="UP000078113">
    <property type="component" value="Unassembled WGS sequence"/>
</dbReference>
<dbReference type="GO" id="GO:0034511">
    <property type="term" value="F:U3 snoRNA binding"/>
    <property type="evidence" value="ECO:0007669"/>
    <property type="project" value="InterPro"/>
</dbReference>
<evidence type="ECO:0000256" key="5">
    <source>
        <dbReference type="ARBA" id="ARBA00023242"/>
    </source>
</evidence>
<comment type="caution">
    <text evidence="11">The sequence shown here is derived from an EMBL/GenBank/DDBJ whole genome shotgun (WGS) entry which is preliminary data.</text>
</comment>
<comment type="subcellular location">
    <subcellularLocation>
        <location evidence="2 7">Nucleus</location>
        <location evidence="2 7">Nucleolus</location>
    </subcellularLocation>
</comment>
<evidence type="ECO:0000313" key="12">
    <source>
        <dbReference type="Proteomes" id="UP000078113"/>
    </source>
</evidence>
<evidence type="ECO:0000256" key="1">
    <source>
        <dbReference type="ARBA" id="ARBA00002883"/>
    </source>
</evidence>
<comment type="function">
    <text evidence="1 7">DEAD-box RNA helicase-like protein required for pre-18S rRNA processing, specifically at sites A0, A1, and A2.</text>
</comment>
<evidence type="ECO:0000313" key="11">
    <source>
        <dbReference type="EMBL" id="KAE8270000.1"/>
    </source>
</evidence>
<evidence type="ECO:0000259" key="10">
    <source>
        <dbReference type="Pfam" id="PF22916"/>
    </source>
</evidence>
<feature type="region of interest" description="Disordered" evidence="8">
    <location>
        <begin position="62"/>
        <end position="91"/>
    </location>
</feature>
<evidence type="ECO:0000259" key="9">
    <source>
        <dbReference type="Pfam" id="PF06862"/>
    </source>
</evidence>
<dbReference type="PANTHER" id="PTHR12933">
    <property type="entry name" value="ORF PROTEIN-RELATED"/>
    <property type="match status" value="1"/>
</dbReference>
<dbReference type="EMBL" id="LWDG02000068">
    <property type="protein sequence ID" value="KAE8270000.1"/>
    <property type="molecule type" value="Genomic_DNA"/>
</dbReference>
<evidence type="ECO:0000256" key="4">
    <source>
        <dbReference type="ARBA" id="ARBA00015422"/>
    </source>
</evidence>
<comment type="similarity">
    <text evidence="3 7">Belongs to the UTP25 family.</text>
</comment>
<keyword evidence="7" id="KW-0690">Ribosome biogenesis</keyword>
<organism evidence="11 12">
    <name type="scientific">Tilletia walkeri</name>
    <dbReference type="NCBI Taxonomy" id="117179"/>
    <lineage>
        <taxon>Eukaryota</taxon>
        <taxon>Fungi</taxon>
        <taxon>Dikarya</taxon>
        <taxon>Basidiomycota</taxon>
        <taxon>Ustilaginomycotina</taxon>
        <taxon>Exobasidiomycetes</taxon>
        <taxon>Tilletiales</taxon>
        <taxon>Tilletiaceae</taxon>
        <taxon>Tilletia</taxon>
    </lineage>
</organism>
<sequence length="745" mass="82021">MTVYTSTDLPTKLLTLINVSAAKPDTPDAKRARLSVPFTKIRQADARAKIAALLKQQQSLSFQEEAQPALDPTSTTPTAPTTSTTEPDPFHIHFASLGSHGKAASALATAQASSSTSSSTSASLAYTLAKSNHDGLGDTLAYNTPHSLPITLQDRLQETVRTAYHSYLQSRHHRPPTTFQRSTLSLLQSHADLLHSHIPLTQHEEVRETVSAHLLSHVQKTRRVILRNNERLAKAAARDGAKVKGGDAMDVEEEEAIKEGGGANDDLDEVVRDQGFTRPKILVLLPLRNSAVAWVDSLSSVSGCVEGLVNASTKADEESLSISAKRFLRDFTLPEGTLDRLAQPDAVSRFPADHVATFRGNIDDSFVLGFKVTRKEWRAYARYYDADIILASPLGLRLAIEKDDDSDFLSSIEIVVADQLDVMQMQNWEHVKFVFSHLNHIPRKVHQSTDFARVRQWSLDGAAPHLRQTILLSSLDTPEIRALFLPLTNVAGRRRVLGGGGEGEGGGVMGRVRDGVRQVFAKFDCANAQAEGDVRLAHFTTKTLPTLLKSAIASSKTLIFVPSYFDFVLLVDHLQKLEEKGELKFTSISEYSNNREIARAREAFFSGKKDFLVVTERFHFYRRYVLRGARTLIFYAPPLHAAYYAEVAGMPFAPSQSSSSSEEVVEAEDVSVQTVFCQFDFLRLCGVVGRKRAMRMCGIAAVAAEENGGEEEEDGGRRFGEGRGGGGVEGEEERDGPSKKVWRFV</sequence>
<dbReference type="AlphaFoldDB" id="A0A8X7NCZ9"/>
<evidence type="ECO:0000256" key="2">
    <source>
        <dbReference type="ARBA" id="ARBA00004604"/>
    </source>
</evidence>
<keyword evidence="6 7" id="KW-0687">Ribonucleoprotein</keyword>
<dbReference type="InterPro" id="IPR010678">
    <property type="entry name" value="UTP25"/>
</dbReference>
<comment type="subunit">
    <text evidence="7">Component of the ribosomal small subunit (SSU) processome composed of at least 40 protein subunits and snoRNA U3.</text>
</comment>
<protein>
    <recommendedName>
        <fullName evidence="4 7">U3 small nucleolar RNA-associated protein 25</fullName>
        <shortName evidence="7">U3 snoRNA-associated protein 25</shortName>
    </recommendedName>
</protein>
<feature type="compositionally biased region" description="Low complexity" evidence="8">
    <location>
        <begin position="68"/>
        <end position="87"/>
    </location>
</feature>
<keyword evidence="5 7" id="KW-0539">Nucleus</keyword>
<dbReference type="PANTHER" id="PTHR12933:SF0">
    <property type="entry name" value="U3 SMALL NUCLEOLAR RNA-ASSOCIATED PROTEIN 25 HOMOLOG"/>
    <property type="match status" value="1"/>
</dbReference>
<feature type="domain" description="UTP25 C-terminal" evidence="9">
    <location>
        <begin position="509"/>
        <end position="697"/>
    </location>
</feature>
<evidence type="ECO:0000256" key="7">
    <source>
        <dbReference type="RuleBase" id="RU365070"/>
    </source>
</evidence>
<proteinExistence type="inferred from homology"/>
<reference evidence="11" key="2">
    <citation type="journal article" date="2019" name="IMA Fungus">
        <title>Genome sequencing and comparison of five Tilletia species to identify candidate genes for the detection of regulated species infecting wheat.</title>
        <authorList>
            <person name="Nguyen H.D.T."/>
            <person name="Sultana T."/>
            <person name="Kesanakurti P."/>
            <person name="Hambleton S."/>
        </authorList>
    </citation>
    <scope>NUCLEOTIDE SEQUENCE</scope>
    <source>
        <strain evidence="11">DAOMC 236422</strain>
    </source>
</reference>
<keyword evidence="7" id="KW-0698">rRNA processing</keyword>
<accession>A0A8X7NCZ9</accession>
<dbReference type="Pfam" id="PF22916">
    <property type="entry name" value="UTP25_NTPase-like"/>
    <property type="match status" value="1"/>
</dbReference>
<dbReference type="Pfam" id="PF06862">
    <property type="entry name" value="Utp25_C"/>
    <property type="match status" value="1"/>
</dbReference>
<dbReference type="GO" id="GO:0032040">
    <property type="term" value="C:small-subunit processome"/>
    <property type="evidence" value="ECO:0007669"/>
    <property type="project" value="TreeGrafter"/>
</dbReference>
<evidence type="ECO:0000256" key="3">
    <source>
        <dbReference type="ARBA" id="ARBA00009223"/>
    </source>
</evidence>
<name>A0A8X7NCZ9_9BASI</name>
<dbReference type="InterPro" id="IPR053939">
    <property type="entry name" value="UTP25_C"/>
</dbReference>
<evidence type="ECO:0000256" key="8">
    <source>
        <dbReference type="SAM" id="MobiDB-lite"/>
    </source>
</evidence>
<evidence type="ECO:0000256" key="6">
    <source>
        <dbReference type="ARBA" id="ARBA00023274"/>
    </source>
</evidence>
<reference evidence="11" key="1">
    <citation type="submission" date="2016-04" db="EMBL/GenBank/DDBJ databases">
        <authorList>
            <person name="Nguyen H.D."/>
            <person name="Samba Siva P."/>
            <person name="Cullis J."/>
            <person name="Levesque C.A."/>
            <person name="Hambleton S."/>
        </authorList>
    </citation>
    <scope>NUCLEOTIDE SEQUENCE</scope>
    <source>
        <strain evidence="11">DAOMC 236422</strain>
    </source>
</reference>
<feature type="domain" description="UTP25 NTP hydrolase-like" evidence="10">
    <location>
        <begin position="191"/>
        <end position="493"/>
    </location>
</feature>